<feature type="domain" description="RanBD1" evidence="9">
    <location>
        <begin position="2026"/>
        <end position="2152"/>
    </location>
</feature>
<dbReference type="InterPro" id="IPR019734">
    <property type="entry name" value="TPR_rpt"/>
</dbReference>
<evidence type="ECO:0000256" key="1">
    <source>
        <dbReference type="ARBA" id="ARBA00022553"/>
    </source>
</evidence>
<dbReference type="PROSITE" id="PS01358">
    <property type="entry name" value="ZF_RANBP2_1"/>
    <property type="match status" value="2"/>
</dbReference>
<evidence type="ECO:0000256" key="2">
    <source>
        <dbReference type="ARBA" id="ARBA00022723"/>
    </source>
</evidence>
<dbReference type="PANTHER" id="PTHR23138:SF87">
    <property type="entry name" value="E3 SUMO-PROTEIN LIGASE RANBP2"/>
    <property type="match status" value="1"/>
</dbReference>
<keyword evidence="12" id="KW-1185">Reference proteome</keyword>
<dbReference type="GO" id="GO:0005096">
    <property type="term" value="F:GTPase activator activity"/>
    <property type="evidence" value="ECO:0007669"/>
    <property type="project" value="TreeGrafter"/>
</dbReference>
<dbReference type="GO" id="GO:0008270">
    <property type="term" value="F:zinc ion binding"/>
    <property type="evidence" value="ECO:0007669"/>
    <property type="project" value="UniProtKB-KW"/>
</dbReference>
<dbReference type="InterPro" id="IPR011993">
    <property type="entry name" value="PH-like_dom_sf"/>
</dbReference>
<dbReference type="InterPro" id="IPR036443">
    <property type="entry name" value="Znf_RanBP2_sf"/>
</dbReference>
<dbReference type="SMART" id="SM00160">
    <property type="entry name" value="RanBD"/>
    <property type="match status" value="4"/>
</dbReference>
<dbReference type="FunFam" id="2.30.29.30:FF:000018">
    <property type="entry name" value="E3 SUMO-protein ligase RanBP2"/>
    <property type="match status" value="3"/>
</dbReference>
<dbReference type="GO" id="GO:0005737">
    <property type="term" value="C:cytoplasm"/>
    <property type="evidence" value="ECO:0007669"/>
    <property type="project" value="TreeGrafter"/>
</dbReference>
<evidence type="ECO:0000256" key="6">
    <source>
        <dbReference type="PROSITE-ProRule" id="PRU00339"/>
    </source>
</evidence>
<evidence type="ECO:0008006" key="13">
    <source>
        <dbReference type="Google" id="ProtNLM"/>
    </source>
</evidence>
<keyword evidence="2" id="KW-0479">Metal-binding</keyword>
<reference evidence="12" key="1">
    <citation type="submission" date="2014-03" db="EMBL/GenBank/DDBJ databases">
        <authorList>
            <person name="Aksoy S."/>
            <person name="Warren W."/>
            <person name="Wilson R.K."/>
        </authorList>
    </citation>
    <scope>NUCLEOTIDE SEQUENCE [LARGE SCALE GENOMIC DNA]</scope>
    <source>
        <strain evidence="12">IAEA</strain>
    </source>
</reference>
<evidence type="ECO:0000313" key="11">
    <source>
        <dbReference type="EnsemblMetazoa" id="GBRI027410-PA"/>
    </source>
</evidence>
<keyword evidence="1" id="KW-0597">Phosphoprotein</keyword>
<dbReference type="CDD" id="cd13172">
    <property type="entry name" value="RanBD2_RanBP2_insect-like"/>
    <property type="match status" value="1"/>
</dbReference>
<dbReference type="Pfam" id="PF00641">
    <property type="entry name" value="Zn_ribbon_RanBP"/>
    <property type="match status" value="2"/>
</dbReference>
<reference evidence="11" key="2">
    <citation type="submission" date="2020-05" db="UniProtKB">
        <authorList>
            <consortium name="EnsemblMetazoa"/>
        </authorList>
    </citation>
    <scope>IDENTIFICATION</scope>
    <source>
        <strain evidence="11">IAEA</strain>
    </source>
</reference>
<name>A0A1A9WPQ8_9MUSC</name>
<feature type="domain" description="RanBD1" evidence="9">
    <location>
        <begin position="1536"/>
        <end position="1673"/>
    </location>
</feature>
<sequence>MFKNKKDLDAHVTRAFSRLRSETERDLRGFTIAKLYYKINEFATAKQYLNSYLSIKKDNAEAHKLLGQVYKMLKIPDKALESFQCSLQLNTKQPDVLTEICRLLLEDDNVNSNKAKYWCELAESEKIQDDAVFELRLKLVEVNETESLLKNKIMDRPNCVQLRIHLVRYYIEKNQILDAFNYVYQLEMSQKNEFSNSIEWYNVIWLALSQYEKQPDVKKGWDYWLLLIICLERQVQISFTSNSSVDINETTNYLFKLDQYLFKFSQASDFLCTEKGLVEVFFDHYRGQLLLHIISLIFKHKLLKNDKKWDETVRLALPLLLLAFQVQPLRSEEPWIKYCDEIGRLLTTLCQREGSFRCAQVGRILLSCVCNRAAIENERTSKNVNNLLSNQGKYLWASGDDLLACVRKTCADGQWRCKIFTTIFFNSDQKTEQRSSLLVKCHKFCEPIYEMPSYANVERYEEDSQYFKPESLQHAVYLCLGRDNLALVRARYFNGLNFSTQNLNFCGAESLNQLDVDSFMYAATLQVKRAVQVERETCDNYLFGKNNSTGKPLILPFANMQSQLCTDEQAQWWNAAYKVYKNLKYGSDLTDLKIILQNGIEAVRGVNGPRIDLNIMFKLGQIFKARAQITERPVEKSLLEARTESIYKTGLNLFKMHKNGILEPFDKYFKYARAQSAAIERELTNAAEDAVTHLAKRYFKRGGYEDLIEDLANLQLPFASYWQAEAYLKLDGAKTTTRKTRRLNLEKATECLNQTLALLKSSFYVDTTHPLNTIIHQQIKKVKQLLATFLDDSLMDNYSSLYNNSSFYEGAENDVCQDSFIMSPYAQGNLSGVRRETTASAQFTPAAHNQEIENIIKQMASTLILLKEEILENFKPELQTVAKDIVSMKDRIGNLEEAMKKARISSIPPSRDDASKALDDFYLIEDALRQQLYQQPQTSVTTAPAFMSSNQYSAANNGSAGLMTNSPFMGQQPRLQTPNPMHIPPNAFSNTMFPSTGANYPLNFYGHNQPNAYLTGTQGVHQSSLQANQRNVQLPFPYIPHPASGGLNFNMTSALNSQPVEKGPPANVVITSSDPLPTTNSITLQSPQQPTLSVTIPSHHLKSSILGNQHLELGGGSSQMFNSASTSISTMTKNSATVLATPITPIETFNKSATFTFKPEVEAAAAAAAAAAASSSLKDKNTEIFDGDINKSDPELEYDARPDFKGIIPLPEEIVVCTGEEDEEVMFCHRAKLFRHVAKEWKERGIGDIKILKNKEGAYRILMRRDQTHKICANHKITPEMSLTIPKDENRGFIWGANDFADEELRVEKFFVRFKLSETASTFQEVFNKAQRETKILKNKGTEKTSTTTTATTPFSLAKSTIRSFATSTPTNKTENVTSGSNSLFGIPNTVHSTVADLPKLTTATFSPLTNFTFGNVPTANTFVSIGSSASTVNTNTFVGPTSSITSTVSPLSSVSTVTNTTASINLISNTNNTIAASPFASIFNNLNKSTTTPFSISTPTTTIATPSLMSKENATSNLNKSTASDVEDDFVSTKEFQPVIPLPDIVEVNTGEENEIVLFEHRAKLLRFDKKAGEWKEKGLGNIKLLQDKDDIHKLRLLMRREQVHKLCCNQRVYKDTAFTYMKNSETALSWAGQDFSDNELVAEMLTVRFKTPEVCKQFHKAILEAQDRMSMKGEEANVQSYKISSEANSKKPEKESKDDKTKQGFGDAFKPKIGSWTCQACYISNESDRLYCIACDSPKDNTVPSKTSVSNILAPGGKTFNFGFSATVAASTESTQSLPIQSTFTFRKSEIAPKTGAASSDKQSVTDLTHPSLTSIDGFGDQFKPKAGSWVCSSCYISNVDDIVRCMACETPKNNTITKKVADANVDSVSKPTQKFSFGFPNTSKSEIIVPKVDFGFNAGPIPAAGAFTFATSLTTSTSLSTIAATTTSSKPATFTMESAEKPHFWTDLPLQNAEALNLCKINTGQESASDAFSLNRKEFNFTLKPKSPGKTVKSPLRFGGDADAAGDEDTESEYPDEEESSAHFIPVIPLPEKIKVKTGEEDEEILYVHRAKLYRFTEGEWKERGIGNVKILRHKETKKLRVVMRRDQVLKICLNHALNEDVDYKRKDHKSWLFVVNDFSEEAIELQKLSLRFKNKEIAENFMEAVKRALNGSASPIIETVGSDTSIKSSTSLEATSSDLGKDEENKKLANDLKLPLNFFAAPKTDCTGCRGCDPEKFNYIVEEYKGTFINEEDIKNQPSLPMVLPSLVLIKQTSLSPVTTSTKATPNSSISFKKKLVSTFTATADNTTKTTHDETTAVSQSDRSQENSKAYSAIFGGLEEKKNINDELIFSGVANLTSGTNDKTQSVSIFGGTGNSLSGGSIFGQKPPIFGNSAPAIGNTTRSIFGSSTNNSNAASVNNSIFGSSLTSFTDFSSNKATPAGGFVFEKIAPPTTKGSGVSLFGGFATTAHTSSVDAGTFTDLSKTATASIDFASLAAKASKDDNATQALAKTNEKPRPGVFIGLTDENAFASLTKRLTEQKYNDKNISKDTSLNDTKNNQSGLGSTAENDTTDENYDPQYEPIIELPDEIVVTTGEEEEMKRFGERATLFRWDDTNKEWKERGVGELKILFHPAKQTYRMVMRREQIYKLILNQVVNADFSFNEMNKNPKSFLWGAMNYAECPEGVLEKLAVRFKNIKLAEEFSKQLKECIAASQKRDN</sequence>
<feature type="region of interest" description="Disordered" evidence="8">
    <location>
        <begin position="1676"/>
        <end position="1708"/>
    </location>
</feature>
<dbReference type="Gene3D" id="1.25.40.10">
    <property type="entry name" value="Tetratricopeptide repeat domain"/>
    <property type="match status" value="1"/>
</dbReference>
<feature type="repeat" description="TPR" evidence="6">
    <location>
        <begin position="60"/>
        <end position="93"/>
    </location>
</feature>
<dbReference type="PROSITE" id="PS50199">
    <property type="entry name" value="ZF_RANBP2_2"/>
    <property type="match status" value="2"/>
</dbReference>
<evidence type="ECO:0000256" key="4">
    <source>
        <dbReference type="ARBA" id="ARBA00022833"/>
    </source>
</evidence>
<evidence type="ECO:0000256" key="3">
    <source>
        <dbReference type="ARBA" id="ARBA00022771"/>
    </source>
</evidence>
<evidence type="ECO:0000313" key="12">
    <source>
        <dbReference type="Proteomes" id="UP000091820"/>
    </source>
</evidence>
<dbReference type="EnsemblMetazoa" id="GBRI027410-RA">
    <property type="protein sequence ID" value="GBRI027410-PA"/>
    <property type="gene ID" value="GBRI027410"/>
</dbReference>
<dbReference type="Pfam" id="PF00638">
    <property type="entry name" value="Ran_BP1"/>
    <property type="match status" value="4"/>
</dbReference>
<organism evidence="11 12">
    <name type="scientific">Glossina brevipalpis</name>
    <dbReference type="NCBI Taxonomy" id="37001"/>
    <lineage>
        <taxon>Eukaryota</taxon>
        <taxon>Metazoa</taxon>
        <taxon>Ecdysozoa</taxon>
        <taxon>Arthropoda</taxon>
        <taxon>Hexapoda</taxon>
        <taxon>Insecta</taxon>
        <taxon>Pterygota</taxon>
        <taxon>Neoptera</taxon>
        <taxon>Endopterygota</taxon>
        <taxon>Diptera</taxon>
        <taxon>Brachycera</taxon>
        <taxon>Muscomorpha</taxon>
        <taxon>Hippoboscoidea</taxon>
        <taxon>Glossinidae</taxon>
        <taxon>Glossina</taxon>
    </lineage>
</organism>
<feature type="coiled-coil region" evidence="7">
    <location>
        <begin position="849"/>
        <end position="905"/>
    </location>
</feature>
<dbReference type="SUPFAM" id="SSF48452">
    <property type="entry name" value="TPR-like"/>
    <property type="match status" value="1"/>
</dbReference>
<feature type="domain" description="RanBD1" evidence="9">
    <location>
        <begin position="1203"/>
        <end position="1336"/>
    </location>
</feature>
<feature type="domain" description="RanBP2-type" evidence="10">
    <location>
        <begin position="1828"/>
        <end position="1857"/>
    </location>
</feature>
<feature type="domain" description="RanBP2-type" evidence="10">
    <location>
        <begin position="1714"/>
        <end position="1743"/>
    </location>
</feature>
<dbReference type="STRING" id="37001.A0A1A9WPQ8"/>
<feature type="domain" description="RanBD1" evidence="9">
    <location>
        <begin position="2562"/>
        <end position="2699"/>
    </location>
</feature>
<keyword evidence="7" id="KW-0175">Coiled coil</keyword>
<evidence type="ECO:0000256" key="8">
    <source>
        <dbReference type="SAM" id="MobiDB-lite"/>
    </source>
</evidence>
<dbReference type="SMART" id="SM00028">
    <property type="entry name" value="TPR"/>
    <property type="match status" value="1"/>
</dbReference>
<dbReference type="SUPFAM" id="SSF50729">
    <property type="entry name" value="PH domain-like"/>
    <property type="match status" value="4"/>
</dbReference>
<protein>
    <recommendedName>
        <fullName evidence="13">E3 SUMO-protein ligase RanBP2</fullName>
    </recommendedName>
</protein>
<dbReference type="InterPro" id="IPR000156">
    <property type="entry name" value="Ran_bind_dom"/>
</dbReference>
<feature type="region of interest" description="Disordered" evidence="8">
    <location>
        <begin position="1990"/>
        <end position="2024"/>
    </location>
</feature>
<feature type="region of interest" description="Disordered" evidence="8">
    <location>
        <begin position="2528"/>
        <end position="2561"/>
    </location>
</feature>
<keyword evidence="6" id="KW-0802">TPR repeat</keyword>
<evidence type="ECO:0000256" key="5">
    <source>
        <dbReference type="PROSITE-ProRule" id="PRU00322"/>
    </source>
</evidence>
<dbReference type="InterPro" id="IPR045255">
    <property type="entry name" value="RanBP1-like"/>
</dbReference>
<feature type="compositionally biased region" description="Acidic residues" evidence="8">
    <location>
        <begin position="2007"/>
        <end position="2022"/>
    </location>
</feature>
<dbReference type="SMART" id="SM00547">
    <property type="entry name" value="ZnF_RBZ"/>
    <property type="match status" value="2"/>
</dbReference>
<feature type="compositionally biased region" description="Polar residues" evidence="8">
    <location>
        <begin position="1679"/>
        <end position="1689"/>
    </location>
</feature>
<dbReference type="Gene3D" id="2.30.29.30">
    <property type="entry name" value="Pleckstrin-homology domain (PH domain)/Phosphotyrosine-binding domain (PTB)"/>
    <property type="match status" value="4"/>
</dbReference>
<dbReference type="InterPro" id="IPR011990">
    <property type="entry name" value="TPR-like_helical_dom_sf"/>
</dbReference>
<feature type="compositionally biased region" description="Basic and acidic residues" evidence="8">
    <location>
        <begin position="1690"/>
        <end position="1704"/>
    </location>
</feature>
<feature type="compositionally biased region" description="Polar residues" evidence="8">
    <location>
        <begin position="2532"/>
        <end position="2552"/>
    </location>
</feature>
<evidence type="ECO:0000256" key="7">
    <source>
        <dbReference type="SAM" id="Coils"/>
    </source>
</evidence>
<dbReference type="GO" id="GO:0005643">
    <property type="term" value="C:nuclear pore"/>
    <property type="evidence" value="ECO:0007669"/>
    <property type="project" value="TreeGrafter"/>
</dbReference>
<dbReference type="FunFam" id="4.10.1060.10:FF:000003">
    <property type="entry name" value="E3 SUMO-protein ligase RanBP2"/>
    <property type="match status" value="1"/>
</dbReference>
<dbReference type="PROSITE" id="PS50196">
    <property type="entry name" value="RANBD1"/>
    <property type="match status" value="4"/>
</dbReference>
<dbReference type="PANTHER" id="PTHR23138">
    <property type="entry name" value="RAN BINDING PROTEIN"/>
    <property type="match status" value="1"/>
</dbReference>
<dbReference type="VEuPathDB" id="VectorBase:GBRI027410"/>
<dbReference type="Gene3D" id="4.10.1060.10">
    <property type="entry name" value="Zinc finger, RanBP2-type"/>
    <property type="match status" value="2"/>
</dbReference>
<keyword evidence="3 5" id="KW-0863">Zinc-finger</keyword>
<dbReference type="PROSITE" id="PS50005">
    <property type="entry name" value="TPR"/>
    <property type="match status" value="1"/>
</dbReference>
<accession>A0A1A9WPQ8</accession>
<dbReference type="SUPFAM" id="SSF90209">
    <property type="entry name" value="Ran binding protein zinc finger-like"/>
    <property type="match status" value="1"/>
</dbReference>
<dbReference type="Proteomes" id="UP000091820">
    <property type="component" value="Unassembled WGS sequence"/>
</dbReference>
<dbReference type="InterPro" id="IPR001876">
    <property type="entry name" value="Znf_RanBP2"/>
</dbReference>
<dbReference type="FunFam" id="1.25.40.10:FF:000582">
    <property type="entry name" value="E3 SUMO-protein ligase RanBP2"/>
    <property type="match status" value="1"/>
</dbReference>
<evidence type="ECO:0000259" key="10">
    <source>
        <dbReference type="PROSITE" id="PS50199"/>
    </source>
</evidence>
<evidence type="ECO:0000259" key="9">
    <source>
        <dbReference type="PROSITE" id="PS50196"/>
    </source>
</evidence>
<keyword evidence="4" id="KW-0862">Zinc</keyword>
<proteinExistence type="predicted"/>